<dbReference type="Proteomes" id="UP000324308">
    <property type="component" value="Chromosome"/>
</dbReference>
<keyword evidence="4" id="KW-1185">Reference proteome</keyword>
<keyword evidence="1" id="KW-0418">Kinase</keyword>
<dbReference type="SUPFAM" id="SSF55874">
    <property type="entry name" value="ATPase domain of HSP90 chaperone/DNA topoisomerase II/histidine kinase"/>
    <property type="match status" value="1"/>
</dbReference>
<sequence>MGGRTAVPGTYLEAVQHRCVLPFEALPSEVRLLRHAAAAQLSQWGVPAVGDAAQLVVTELATNVIKHVGEGSAATLILERKRERLRVEMHDKASALPSLHAAGCDSECGRGLHMLAAMAVDWGTVATAAGKAVWCEIELGQDTGCLRMERAADALESYRLRGGALQQGRCDVVLEETAVELIADLLHWTSARGLDPDDVLDRAQMHYEAEAEAA</sequence>
<dbReference type="CDD" id="cd16936">
    <property type="entry name" value="HATPase_RsbW-like"/>
    <property type="match status" value="1"/>
</dbReference>
<dbReference type="PANTHER" id="PTHR35526:SF3">
    <property type="entry name" value="ANTI-SIGMA-F FACTOR RSBW"/>
    <property type="match status" value="1"/>
</dbReference>
<dbReference type="EMBL" id="CP043959">
    <property type="protein sequence ID" value="QER89133.1"/>
    <property type="molecule type" value="Genomic_DNA"/>
</dbReference>
<evidence type="ECO:0000259" key="2">
    <source>
        <dbReference type="Pfam" id="PF13581"/>
    </source>
</evidence>
<accession>A0ABX5ZWS0</accession>
<keyword evidence="3" id="KW-0067">ATP-binding</keyword>
<feature type="domain" description="Histidine kinase/HSP90-like ATPase" evidence="2">
    <location>
        <begin position="23"/>
        <end position="134"/>
    </location>
</feature>
<dbReference type="GO" id="GO:0005524">
    <property type="term" value="F:ATP binding"/>
    <property type="evidence" value="ECO:0007669"/>
    <property type="project" value="UniProtKB-KW"/>
</dbReference>
<dbReference type="InterPro" id="IPR003594">
    <property type="entry name" value="HATPase_dom"/>
</dbReference>
<dbReference type="PANTHER" id="PTHR35526">
    <property type="entry name" value="ANTI-SIGMA-F FACTOR RSBW-RELATED"/>
    <property type="match status" value="1"/>
</dbReference>
<proteinExistence type="predicted"/>
<evidence type="ECO:0000313" key="3">
    <source>
        <dbReference type="EMBL" id="QER89133.1"/>
    </source>
</evidence>
<name>A0ABX5ZWS0_STRTE</name>
<dbReference type="Gene3D" id="3.30.565.10">
    <property type="entry name" value="Histidine kinase-like ATPase, C-terminal domain"/>
    <property type="match status" value="1"/>
</dbReference>
<dbReference type="InterPro" id="IPR050267">
    <property type="entry name" value="Anti-sigma-factor_SerPK"/>
</dbReference>
<keyword evidence="3" id="KW-0547">Nucleotide-binding</keyword>
<keyword evidence="1" id="KW-0808">Transferase</keyword>
<dbReference type="Pfam" id="PF13581">
    <property type="entry name" value="HATPase_c_2"/>
    <property type="match status" value="1"/>
</dbReference>
<organism evidence="3 4">
    <name type="scientific">Streptomyces tendae</name>
    <dbReference type="NCBI Taxonomy" id="1932"/>
    <lineage>
        <taxon>Bacteria</taxon>
        <taxon>Bacillati</taxon>
        <taxon>Actinomycetota</taxon>
        <taxon>Actinomycetes</taxon>
        <taxon>Kitasatosporales</taxon>
        <taxon>Streptomycetaceae</taxon>
        <taxon>Streptomyces</taxon>
    </lineage>
</organism>
<reference evidence="3 4" key="1">
    <citation type="submission" date="2019-09" db="EMBL/GenBank/DDBJ databases">
        <title>Draft genome sequence of the Ebosin-producing strain Streptomyces sp. 139.</title>
        <authorList>
            <person name="Ai L."/>
            <person name="Geng M."/>
            <person name="Ma M."/>
            <person name="Bai L."/>
        </authorList>
    </citation>
    <scope>NUCLEOTIDE SEQUENCE [LARGE SCALE GENOMIC DNA]</scope>
    <source>
        <strain evidence="3 4">139</strain>
    </source>
</reference>
<keyword evidence="1" id="KW-0723">Serine/threonine-protein kinase</keyword>
<protein>
    <submittedName>
        <fullName evidence="3">ATP-binding protein</fullName>
    </submittedName>
</protein>
<evidence type="ECO:0000313" key="4">
    <source>
        <dbReference type="Proteomes" id="UP000324308"/>
    </source>
</evidence>
<dbReference type="InterPro" id="IPR036890">
    <property type="entry name" value="HATPase_C_sf"/>
</dbReference>
<gene>
    <name evidence="3" type="ORF">F3L20_27630</name>
</gene>
<evidence type="ECO:0000256" key="1">
    <source>
        <dbReference type="ARBA" id="ARBA00022527"/>
    </source>
</evidence>